<gene>
    <name evidence="2" type="ORF">D5018_14370</name>
</gene>
<dbReference type="Pfam" id="PF14595">
    <property type="entry name" value="Thioredoxin_9"/>
    <property type="match status" value="1"/>
</dbReference>
<proteinExistence type="predicted"/>
<dbReference type="EMBL" id="QZEI01000047">
    <property type="protein sequence ID" value="RLV59010.1"/>
    <property type="molecule type" value="Genomic_DNA"/>
</dbReference>
<dbReference type="SUPFAM" id="SSF52833">
    <property type="entry name" value="Thioredoxin-like"/>
    <property type="match status" value="1"/>
</dbReference>
<sequence>MLLGQLALPDLLEHLKNYPDYDADYQVDVDSLTSVLHFNKEITISVIIGTWCPDCHREIPRLAKVIDAIKGKNITVEYIGVDKQKTDPENISAQYQFERIPTIILHHDQQELGRIIEKPQQSLEKDLVEILTQ</sequence>
<dbReference type="PROSITE" id="PS51352">
    <property type="entry name" value="THIOREDOXIN_2"/>
    <property type="match status" value="1"/>
</dbReference>
<dbReference type="RefSeq" id="WP_121839694.1">
    <property type="nucleotide sequence ID" value="NZ_ML014796.1"/>
</dbReference>
<dbReference type="CDD" id="cd02947">
    <property type="entry name" value="TRX_family"/>
    <property type="match status" value="1"/>
</dbReference>
<accession>A0A3L8PUL2</accession>
<feature type="domain" description="Thioredoxin" evidence="1">
    <location>
        <begin position="6"/>
        <end position="133"/>
    </location>
</feature>
<dbReference type="Gene3D" id="3.40.30.10">
    <property type="entry name" value="Glutaredoxin"/>
    <property type="match status" value="1"/>
</dbReference>
<dbReference type="InterPro" id="IPR036249">
    <property type="entry name" value="Thioredoxin-like_sf"/>
</dbReference>
<organism evidence="2 3">
    <name type="scientific">Parashewanella curva</name>
    <dbReference type="NCBI Taxonomy" id="2338552"/>
    <lineage>
        <taxon>Bacteria</taxon>
        <taxon>Pseudomonadati</taxon>
        <taxon>Pseudomonadota</taxon>
        <taxon>Gammaproteobacteria</taxon>
        <taxon>Alteromonadales</taxon>
        <taxon>Shewanellaceae</taxon>
        <taxon>Parashewanella</taxon>
    </lineage>
</organism>
<evidence type="ECO:0000259" key="1">
    <source>
        <dbReference type="PROSITE" id="PS51352"/>
    </source>
</evidence>
<dbReference type="Proteomes" id="UP000281474">
    <property type="component" value="Unassembled WGS sequence"/>
</dbReference>
<protein>
    <submittedName>
        <fullName evidence="2">Thioredoxin</fullName>
    </submittedName>
</protein>
<dbReference type="OrthoDB" id="6398367at2"/>
<name>A0A3L8PUL2_9GAMM</name>
<reference evidence="2 3" key="1">
    <citation type="submission" date="2018-09" db="EMBL/GenBank/DDBJ databases">
        <title>Phylogeny of the Shewanellaceae, and recommendation for two new genera, Pseudoshewanella and Parashewanella.</title>
        <authorList>
            <person name="Wang G."/>
        </authorList>
    </citation>
    <scope>NUCLEOTIDE SEQUENCE [LARGE SCALE GENOMIC DNA]</scope>
    <source>
        <strain evidence="2 3">C51</strain>
    </source>
</reference>
<dbReference type="InterPro" id="IPR013766">
    <property type="entry name" value="Thioredoxin_domain"/>
</dbReference>
<evidence type="ECO:0000313" key="2">
    <source>
        <dbReference type="EMBL" id="RLV59010.1"/>
    </source>
</evidence>
<keyword evidence="3" id="KW-1185">Reference proteome</keyword>
<dbReference type="AlphaFoldDB" id="A0A3L8PUL2"/>
<evidence type="ECO:0000313" key="3">
    <source>
        <dbReference type="Proteomes" id="UP000281474"/>
    </source>
</evidence>
<comment type="caution">
    <text evidence="2">The sequence shown here is derived from an EMBL/GenBank/DDBJ whole genome shotgun (WGS) entry which is preliminary data.</text>
</comment>